<evidence type="ECO:0000313" key="4">
    <source>
        <dbReference type="Proteomes" id="UP000327157"/>
    </source>
</evidence>
<evidence type="ECO:0000313" key="3">
    <source>
        <dbReference type="EMBL" id="KAB2635549.1"/>
    </source>
</evidence>
<dbReference type="Proteomes" id="UP000327157">
    <property type="component" value="Chromosome 5"/>
</dbReference>
<feature type="region of interest" description="Disordered" evidence="1">
    <location>
        <begin position="164"/>
        <end position="185"/>
    </location>
</feature>
<protein>
    <recommendedName>
        <fullName evidence="2">Myb/SANT-like domain-containing protein</fullName>
    </recommendedName>
</protein>
<evidence type="ECO:0000259" key="2">
    <source>
        <dbReference type="Pfam" id="PF12776"/>
    </source>
</evidence>
<name>A0A5N5I746_9ROSA</name>
<dbReference type="PANTHER" id="PTHR31704:SF37">
    <property type="entry name" value="HEAT SHOCK PROTEIN"/>
    <property type="match status" value="1"/>
</dbReference>
<proteinExistence type="predicted"/>
<comment type="caution">
    <text evidence="3">The sequence shown here is derived from an EMBL/GenBank/DDBJ whole genome shotgun (WGS) entry which is preliminary data.</text>
</comment>
<gene>
    <name evidence="3" type="ORF">D8674_026083</name>
</gene>
<dbReference type="PANTHER" id="PTHR31704">
    <property type="entry name" value="MYB/SANT-LIKE DNA-BINDING DOMAIN PROTEIN-RELATED"/>
    <property type="match status" value="1"/>
</dbReference>
<reference evidence="4" key="2">
    <citation type="submission" date="2019-10" db="EMBL/GenBank/DDBJ databases">
        <title>A de novo genome assembly of a pear dwarfing rootstock.</title>
        <authorList>
            <person name="Wang F."/>
            <person name="Wang J."/>
            <person name="Li S."/>
            <person name="Zhang Y."/>
            <person name="Fang M."/>
            <person name="Ma L."/>
            <person name="Zhao Y."/>
            <person name="Jiang S."/>
        </authorList>
    </citation>
    <scope>NUCLEOTIDE SEQUENCE [LARGE SCALE GENOMIC DNA]</scope>
</reference>
<evidence type="ECO:0000256" key="1">
    <source>
        <dbReference type="SAM" id="MobiDB-lite"/>
    </source>
</evidence>
<dbReference type="OrthoDB" id="1676438at2759"/>
<reference evidence="3 4" key="3">
    <citation type="submission" date="2019-11" db="EMBL/GenBank/DDBJ databases">
        <title>A de novo genome assembly of a pear dwarfing rootstock.</title>
        <authorList>
            <person name="Wang F."/>
            <person name="Wang J."/>
            <person name="Li S."/>
            <person name="Zhang Y."/>
            <person name="Fang M."/>
            <person name="Ma L."/>
            <person name="Zhao Y."/>
            <person name="Jiang S."/>
        </authorList>
    </citation>
    <scope>NUCLEOTIDE SEQUENCE [LARGE SCALE GENOMIC DNA]</scope>
    <source>
        <strain evidence="3">S2</strain>
        <tissue evidence="3">Leaf</tissue>
    </source>
</reference>
<keyword evidence="4" id="KW-1185">Reference proteome</keyword>
<dbReference type="InterPro" id="IPR024752">
    <property type="entry name" value="Myb/SANT-like_dom"/>
</dbReference>
<organism evidence="3 4">
    <name type="scientific">Pyrus ussuriensis x Pyrus communis</name>
    <dbReference type="NCBI Taxonomy" id="2448454"/>
    <lineage>
        <taxon>Eukaryota</taxon>
        <taxon>Viridiplantae</taxon>
        <taxon>Streptophyta</taxon>
        <taxon>Embryophyta</taxon>
        <taxon>Tracheophyta</taxon>
        <taxon>Spermatophyta</taxon>
        <taxon>Magnoliopsida</taxon>
        <taxon>eudicotyledons</taxon>
        <taxon>Gunneridae</taxon>
        <taxon>Pentapetalae</taxon>
        <taxon>rosids</taxon>
        <taxon>fabids</taxon>
        <taxon>Rosales</taxon>
        <taxon>Rosaceae</taxon>
        <taxon>Amygdaloideae</taxon>
        <taxon>Maleae</taxon>
        <taxon>Pyrus</taxon>
    </lineage>
</organism>
<dbReference type="Pfam" id="PF12776">
    <property type="entry name" value="Myb_DNA-bind_3"/>
    <property type="match status" value="1"/>
</dbReference>
<reference evidence="3 4" key="1">
    <citation type="submission" date="2019-09" db="EMBL/GenBank/DDBJ databases">
        <authorList>
            <person name="Ou C."/>
        </authorList>
    </citation>
    <scope>NUCLEOTIDE SEQUENCE [LARGE SCALE GENOMIC DNA]</scope>
    <source>
        <strain evidence="3">S2</strain>
        <tissue evidence="3">Leaf</tissue>
    </source>
</reference>
<dbReference type="EMBL" id="SMOL01000004">
    <property type="protein sequence ID" value="KAB2635549.1"/>
    <property type="molecule type" value="Genomic_DNA"/>
</dbReference>
<feature type="domain" description="Myb/SANT-like" evidence="2">
    <location>
        <begin position="18"/>
        <end position="60"/>
    </location>
</feature>
<accession>A0A5N5I746</accession>
<dbReference type="AlphaFoldDB" id="A0A5N5I746"/>
<sequence length="185" mass="21315">MVKKESNGASGSQPSAVWNAHNTSLFCDVCVKEVEAGNRPGTHFKKEGWENQCKLWKEQKGKETGIEWNPKLNIVDASDEWWHNKIQVYQQKKYKSLRRKGISLDMEDKLDRMFMNTTATSDHAWAPSFGVLPCENNDESDEDDGIQIESSDFDDVIPLKNTQANEKYLGKKKKRTRQFDTQVKK</sequence>